<dbReference type="Proteomes" id="UP000194265">
    <property type="component" value="Chromosome"/>
</dbReference>
<gene>
    <name evidence="2" type="ORF">CVIC8964_0786</name>
</gene>
<accession>A0A1X9T110</accession>
<dbReference type="EMBL" id="CP018791">
    <property type="protein sequence ID" value="ARR02198.1"/>
    <property type="molecule type" value="Genomic_DNA"/>
</dbReference>
<sequence>MIKIFFVFLTILLFVTTDLQHSFFTNSSIKSINIENDTDILNQQMANYKANQNGTFMLNALTKSDEQKQKDNIDFDNKFIDLATAKGYTPHKAIDKDGKARYAIEKDGVFKEIEPSFLNDLKANLALFFLIIEALFIFIYFIIKFLFVYFKNKNPYISELNHSPIKSRTIRVFL</sequence>
<feature type="transmembrane region" description="Helical" evidence="1">
    <location>
        <begin position="125"/>
        <end position="150"/>
    </location>
</feature>
<evidence type="ECO:0000313" key="3">
    <source>
        <dbReference type="Proteomes" id="UP000194265"/>
    </source>
</evidence>
<name>A0A1X9T110_9BACT</name>
<keyword evidence="1" id="KW-1133">Transmembrane helix</keyword>
<organism evidence="2 3">
    <name type="scientific">Campylobacter vicugnae</name>
    <dbReference type="NCBI Taxonomy" id="1660076"/>
    <lineage>
        <taxon>Bacteria</taxon>
        <taxon>Pseudomonadati</taxon>
        <taxon>Campylobacterota</taxon>
        <taxon>Epsilonproteobacteria</taxon>
        <taxon>Campylobacterales</taxon>
        <taxon>Campylobacteraceae</taxon>
        <taxon>Campylobacter</taxon>
    </lineage>
</organism>
<evidence type="ECO:0000256" key="1">
    <source>
        <dbReference type="SAM" id="Phobius"/>
    </source>
</evidence>
<evidence type="ECO:0000313" key="2">
    <source>
        <dbReference type="EMBL" id="ARR02198.1"/>
    </source>
</evidence>
<dbReference type="AlphaFoldDB" id="A0A1X9T110"/>
<keyword evidence="1" id="KW-0472">Membrane</keyword>
<protein>
    <submittedName>
        <fullName evidence="2">Membrane protein</fullName>
    </submittedName>
</protein>
<proteinExistence type="predicted"/>
<reference evidence="2 3" key="1">
    <citation type="journal article" date="2017" name="Genome Biol. Evol.">
        <title>Comparative Genomic Analysis Identifies a Campylobacter Clade Deficient in Selenium Metabolism.</title>
        <authorList>
            <person name="Miller W.G."/>
            <person name="Yee E."/>
            <person name="Lopes B.S."/>
            <person name="Chapman M.H."/>
            <person name="Huynh S."/>
            <person name="Bono J.L."/>
            <person name="Parker C.T."/>
            <person name="Strachan N.J.C."/>
            <person name="Forbes K.J."/>
        </authorList>
    </citation>
    <scope>NUCLEOTIDE SEQUENCE [LARGE SCALE GENOMIC DNA]</scope>
    <source>
        <strain evidence="2 3">RM8964</strain>
    </source>
</reference>
<dbReference type="RefSeq" id="WP_086333647.1">
    <property type="nucleotide sequence ID" value="NZ_CP018791.1"/>
</dbReference>
<keyword evidence="1" id="KW-0812">Transmembrane</keyword>